<reference evidence="1" key="1">
    <citation type="submission" date="2019-04" db="EMBL/GenBank/DDBJ databases">
        <title>Microbes associate with the intestines of laboratory mice.</title>
        <authorList>
            <person name="Navarre W."/>
            <person name="Wong E."/>
            <person name="Huang K."/>
            <person name="Tropini C."/>
            <person name="Ng K."/>
            <person name="Yu B."/>
        </authorList>
    </citation>
    <scope>NUCLEOTIDE SEQUENCE</scope>
    <source>
        <strain evidence="1">NM04_E33</strain>
    </source>
</reference>
<evidence type="ECO:0000313" key="1">
    <source>
        <dbReference type="EMBL" id="TGY79470.1"/>
    </source>
</evidence>
<name>A0AC61RMJ4_9BACT</name>
<gene>
    <name evidence="1" type="ORF">E5331_05500</name>
</gene>
<proteinExistence type="predicted"/>
<protein>
    <submittedName>
        <fullName evidence="1">Uncharacterized protein</fullName>
    </submittedName>
</protein>
<comment type="caution">
    <text evidence="1">The sequence shown here is derived from an EMBL/GenBank/DDBJ whole genome shotgun (WGS) entry which is preliminary data.</text>
</comment>
<dbReference type="EMBL" id="SRYB01000006">
    <property type="protein sequence ID" value="TGY79470.1"/>
    <property type="molecule type" value="Genomic_DNA"/>
</dbReference>
<evidence type="ECO:0000313" key="2">
    <source>
        <dbReference type="Proteomes" id="UP000306319"/>
    </source>
</evidence>
<organism evidence="1 2">
    <name type="scientific">Lepagella muris</name>
    <dbReference type="NCBI Taxonomy" id="3032870"/>
    <lineage>
        <taxon>Bacteria</taxon>
        <taxon>Pseudomonadati</taxon>
        <taxon>Bacteroidota</taxon>
        <taxon>Bacteroidia</taxon>
        <taxon>Bacteroidales</taxon>
        <taxon>Muribaculaceae</taxon>
        <taxon>Lepagella</taxon>
    </lineage>
</organism>
<keyword evidence="2" id="KW-1185">Reference proteome</keyword>
<sequence length="290" mass="32570">MKTDKLQSFLSDTAASAASLLKIALQSRSVSPRRPVKEGKAIVIMGNGPSLRQTIDNDSEWLCSNDLMAVNFAANTPDFFSLRPQYYILADGHFFSGNDTDPNVARLWQELDKVSWDMTVCVPLKFADFALGLTMDNTNLTLATFNLTPIEGYKWLSHSIFDSGLGMPRPRNVMIPAIMTAIREGYRKIYLCGADHTWTRTLSVDDENFVVSVQPHFYKDNEKEHARVRETYKGLRLHDVLGSMTIAFRSYWHIADYARSRGIEIINATPGSMIDAFPRRDSGIGSESGE</sequence>
<accession>A0AC61RMJ4</accession>
<dbReference type="Proteomes" id="UP000306319">
    <property type="component" value="Unassembled WGS sequence"/>
</dbReference>